<dbReference type="InterPro" id="IPR006652">
    <property type="entry name" value="Kelch_1"/>
</dbReference>
<evidence type="ECO:0000256" key="6">
    <source>
        <dbReference type="SAM" id="Coils"/>
    </source>
</evidence>
<feature type="compositionally biased region" description="Basic and acidic residues" evidence="7">
    <location>
        <begin position="618"/>
        <end position="668"/>
    </location>
</feature>
<dbReference type="GO" id="GO:0061245">
    <property type="term" value="P:establishment or maintenance of bipolar cell polarity"/>
    <property type="evidence" value="ECO:0007669"/>
    <property type="project" value="TreeGrafter"/>
</dbReference>
<name>A0AAQ3M5D6_9PEZI</name>
<dbReference type="FunFam" id="2.120.10.80:FF:000049">
    <property type="entry name" value="Cell polarity protein (Tea1)"/>
    <property type="match status" value="1"/>
</dbReference>
<keyword evidence="5 6" id="KW-0175">Coiled coil</keyword>
<feature type="compositionally biased region" description="Polar residues" evidence="7">
    <location>
        <begin position="1397"/>
        <end position="1411"/>
    </location>
</feature>
<reference evidence="8 9" key="1">
    <citation type="submission" date="2023-11" db="EMBL/GenBank/DDBJ databases">
        <title>An acidophilic fungus is an integral part of prey digestion in a carnivorous sundew plant.</title>
        <authorList>
            <person name="Tsai I.J."/>
        </authorList>
    </citation>
    <scope>NUCLEOTIDE SEQUENCE [LARGE SCALE GENOMIC DNA]</scope>
    <source>
        <strain evidence="8">169a</strain>
    </source>
</reference>
<feature type="compositionally biased region" description="Basic and acidic residues" evidence="7">
    <location>
        <begin position="1251"/>
        <end position="1273"/>
    </location>
</feature>
<keyword evidence="2" id="KW-0880">Kelch repeat</keyword>
<evidence type="ECO:0000256" key="4">
    <source>
        <dbReference type="ARBA" id="ARBA00022737"/>
    </source>
</evidence>
<dbReference type="EMBL" id="CP138585">
    <property type="protein sequence ID" value="WPH01615.1"/>
    <property type="molecule type" value="Genomic_DNA"/>
</dbReference>
<protein>
    <recommendedName>
        <fullName evidence="10">Cell polarity protein</fullName>
    </recommendedName>
</protein>
<dbReference type="PANTHER" id="PTHR23244">
    <property type="entry name" value="KELCH REPEAT DOMAIN"/>
    <property type="match status" value="1"/>
</dbReference>
<evidence type="ECO:0000256" key="3">
    <source>
        <dbReference type="ARBA" id="ARBA00022490"/>
    </source>
</evidence>
<feature type="coiled-coil region" evidence="6">
    <location>
        <begin position="765"/>
        <end position="810"/>
    </location>
</feature>
<feature type="compositionally biased region" description="Low complexity" evidence="7">
    <location>
        <begin position="1506"/>
        <end position="1522"/>
    </location>
</feature>
<accession>A0AAQ3M5D6</accession>
<dbReference type="Gene3D" id="2.120.10.80">
    <property type="entry name" value="Kelch-type beta propeller"/>
    <property type="match status" value="1"/>
</dbReference>
<gene>
    <name evidence="8" type="ORF">R9X50_00446300</name>
</gene>
<dbReference type="PANTHER" id="PTHR23244:SF456">
    <property type="entry name" value="MULTIPLE EPIDERMAL GROWTH FACTOR-LIKE DOMAINS PROTEIN 8"/>
    <property type="match status" value="1"/>
</dbReference>
<feature type="region of interest" description="Disordered" evidence="7">
    <location>
        <begin position="1326"/>
        <end position="1353"/>
    </location>
</feature>
<feature type="region of interest" description="Disordered" evidence="7">
    <location>
        <begin position="1251"/>
        <end position="1289"/>
    </location>
</feature>
<dbReference type="SUPFAM" id="SSF117281">
    <property type="entry name" value="Kelch motif"/>
    <property type="match status" value="1"/>
</dbReference>
<evidence type="ECO:0000256" key="5">
    <source>
        <dbReference type="ARBA" id="ARBA00023054"/>
    </source>
</evidence>
<feature type="region of interest" description="Disordered" evidence="7">
    <location>
        <begin position="1501"/>
        <end position="1573"/>
    </location>
</feature>
<dbReference type="SMART" id="SM00612">
    <property type="entry name" value="Kelch"/>
    <property type="match status" value="2"/>
</dbReference>
<dbReference type="GO" id="GO:0051285">
    <property type="term" value="C:cell cortex of cell tip"/>
    <property type="evidence" value="ECO:0007669"/>
    <property type="project" value="TreeGrafter"/>
</dbReference>
<feature type="compositionally biased region" description="Polar residues" evidence="7">
    <location>
        <begin position="595"/>
        <end position="604"/>
    </location>
</feature>
<feature type="region of interest" description="Disordered" evidence="7">
    <location>
        <begin position="812"/>
        <end position="845"/>
    </location>
</feature>
<keyword evidence="3" id="KW-0963">Cytoplasm</keyword>
<feature type="compositionally biased region" description="Polar residues" evidence="7">
    <location>
        <begin position="1418"/>
        <end position="1432"/>
    </location>
</feature>
<feature type="compositionally biased region" description="Basic and acidic residues" evidence="7">
    <location>
        <begin position="552"/>
        <end position="569"/>
    </location>
</feature>
<feature type="coiled-coil region" evidence="6">
    <location>
        <begin position="1065"/>
        <end position="1134"/>
    </location>
</feature>
<comment type="subcellular location">
    <subcellularLocation>
        <location evidence="1">Cytoplasm</location>
    </subcellularLocation>
</comment>
<dbReference type="Proteomes" id="UP001303373">
    <property type="component" value="Chromosome 6"/>
</dbReference>
<proteinExistence type="predicted"/>
<feature type="region of interest" description="Disordered" evidence="7">
    <location>
        <begin position="979"/>
        <end position="1022"/>
    </location>
</feature>
<evidence type="ECO:0008006" key="10">
    <source>
        <dbReference type="Google" id="ProtNLM"/>
    </source>
</evidence>
<keyword evidence="4" id="KW-0677">Repeat</keyword>
<sequence>MSFLFKSKQKGANANALPVATRDLRSSDGPASQIPGLNGIVNTTKPASPTPTGTSANTSLNSLAGNGNSLKSMQQDEKAGYYQPENTLRDAGPPSPERQAPRGQDQQVRNLPVQANRPPPAESPYPWSQRRLTFPSSHLNPFPRYGAAANSTSSKEGAIYLMGGLINGSTVKGDLWTVEAGNGTMTCSQVATTSEGPGPRVGHASLLVGNAFIVFGGDTKMDEGDQLDDALYLLNTSTKQWSRALPAGQRPPGRYGHTLNIVGSKIYIFGGQVEGYFFNDLISFDLNALQQATNKWEMLIQNTIYGGPPHGQIPPARTNHTMITYGDKLYLFGGTDGVHWFNDVWAYTPQSNTWAQLECIGYIPSPREGHSAALVGDVMYIFGGRTEEGTDLGDLAAFRISSRRWYTFQNMGLSPSPRSGHSMTTVGKSIIVVGGEPSTAPRDPVELGMAYFLDTTKIRYPPDSTSSTPSGNRLENGSQRPSVERTRGPGNQAMIGSADARSRSDSTSRIPRAASAQGQNSHGIASAPAGPPPPHSLPQPKANGLPASRLPTRTEDRAFSSSLDMDRSQFYDANGAPSPAPGARDSPAQHDETRGLTSPTFSPNGTTFFDGTGTNPVDEARHYKPETYHNSHAPVRDQQERATSRSEQRSRQRSRNENREPDRFEETPRPSVDIDNFPKVHQVQMEEKKFAPQDSGIGSSPAPAHQMDELVRELESVRQRNAWYASELALARKSGYNSRPADSPVMDDRAVDQVADEDKPLIEALLKMRAELARVQETIDEQTRSAAERIADMEKQRDSAINEAVFAKAKLAGHAGPQDADGKRSLVDGPDRSSDMSRKLASSLDAQRELSRRVDSLIQELASEKKARQNAEEITGAAEKRIAELEAFKQQHTSEVDRLRSELHEIERQHRDLAASHSEISAQHKMLTLDKSELDGHLERALGDSKTHVAALASVREALLASTQKSDFLEQKLEEERGERNLLEQKHRQLKSEHEDATGELEGANKRLRDAEETASKHAEEARTHRAAVLAGLGGVSERSLQTYSVSDERTTMLQQQLESANALVRQNQTAADLASEKLRRAEERIAGLEAYQEQASREGLSIRKQLQAMMKERQSLATEKAELEQKYQSQMLETNALTVQHSSLKDILAERGMSASEFRRSRIMDSPNSLTNRFPTPDQHRVKELEQQLESSVKSQDEMKSHFEEATERDARMKREYEEKLTALDNDHQAAVKYLRGTEKMLSKMKQELQRVKNENSELKKRTDKLRDETSRDGTPSTPIRSDEWEQERDKLRKEVEDVQANLKTSVASLEGQIATMQEQLRHTETQLSDTKSAHETATTQLGSLQSTHENTRADVDRLQQENSALEQRAKDAESKVQLLLDQVEHSVDNYRRQSRIVSQSGNANATPTMNGVFHSRNLSDSSTATPNQASSYLGHARNLSAGNDSLYSAAATEDGHADSRDSIALDSLATELDALRSHWETTNKTYRLSDKFDFEQSHQRTPLASHAPSASGVSAASASSGFGGGSLASWRQGLDIGDEDDSSRPTTAGRDGHDSSEARTPTASTMMEKMT</sequence>
<evidence type="ECO:0000256" key="7">
    <source>
        <dbReference type="SAM" id="MobiDB-lite"/>
    </source>
</evidence>
<organism evidence="8 9">
    <name type="scientific">Acrodontium crateriforme</name>
    <dbReference type="NCBI Taxonomy" id="150365"/>
    <lineage>
        <taxon>Eukaryota</taxon>
        <taxon>Fungi</taxon>
        <taxon>Dikarya</taxon>
        <taxon>Ascomycota</taxon>
        <taxon>Pezizomycotina</taxon>
        <taxon>Dothideomycetes</taxon>
        <taxon>Dothideomycetidae</taxon>
        <taxon>Mycosphaerellales</taxon>
        <taxon>Teratosphaeriaceae</taxon>
        <taxon>Acrodontium</taxon>
    </lineage>
</organism>
<feature type="compositionally biased region" description="Polar residues" evidence="7">
    <location>
        <begin position="1327"/>
        <end position="1350"/>
    </location>
</feature>
<feature type="compositionally biased region" description="Low complexity" evidence="7">
    <location>
        <begin position="605"/>
        <end position="614"/>
    </location>
</feature>
<feature type="compositionally biased region" description="Basic and acidic residues" evidence="7">
    <location>
        <begin position="820"/>
        <end position="838"/>
    </location>
</feature>
<keyword evidence="9" id="KW-1185">Reference proteome</keyword>
<dbReference type="InterPro" id="IPR015915">
    <property type="entry name" value="Kelch-typ_b-propeller"/>
</dbReference>
<dbReference type="Pfam" id="PF24681">
    <property type="entry name" value="Kelch_KLHDC2_KLHL20_DRC7"/>
    <property type="match status" value="1"/>
</dbReference>
<feature type="region of interest" description="Disordered" evidence="7">
    <location>
        <begin position="458"/>
        <end position="675"/>
    </location>
</feature>
<feature type="region of interest" description="Disordered" evidence="7">
    <location>
        <begin position="1396"/>
        <end position="1432"/>
    </location>
</feature>
<evidence type="ECO:0000256" key="2">
    <source>
        <dbReference type="ARBA" id="ARBA00022441"/>
    </source>
</evidence>
<evidence type="ECO:0000313" key="9">
    <source>
        <dbReference type="Proteomes" id="UP001303373"/>
    </source>
</evidence>
<evidence type="ECO:0000256" key="1">
    <source>
        <dbReference type="ARBA" id="ARBA00004496"/>
    </source>
</evidence>
<feature type="compositionally biased region" description="Polar residues" evidence="7">
    <location>
        <begin position="463"/>
        <end position="481"/>
    </location>
</feature>
<feature type="region of interest" description="Disordered" evidence="7">
    <location>
        <begin position="1"/>
        <end position="132"/>
    </location>
</feature>
<feature type="coiled-coil region" evidence="6">
    <location>
        <begin position="847"/>
        <end position="916"/>
    </location>
</feature>
<evidence type="ECO:0000313" key="8">
    <source>
        <dbReference type="EMBL" id="WPH01615.1"/>
    </source>
</evidence>
<feature type="compositionally biased region" description="Polar residues" evidence="7">
    <location>
        <begin position="40"/>
        <end position="73"/>
    </location>
</feature>